<dbReference type="EMBL" id="GBXM01015830">
    <property type="protein sequence ID" value="JAH92747.1"/>
    <property type="molecule type" value="Transcribed_RNA"/>
</dbReference>
<accession>A0A0E9WQW5</accession>
<proteinExistence type="predicted"/>
<evidence type="ECO:0000313" key="2">
    <source>
        <dbReference type="EMBL" id="JAH92747.1"/>
    </source>
</evidence>
<feature type="transmembrane region" description="Helical" evidence="1">
    <location>
        <begin position="6"/>
        <end position="26"/>
    </location>
</feature>
<reference evidence="2" key="1">
    <citation type="submission" date="2014-11" db="EMBL/GenBank/DDBJ databases">
        <authorList>
            <person name="Amaro Gonzalez C."/>
        </authorList>
    </citation>
    <scope>NUCLEOTIDE SEQUENCE</scope>
</reference>
<keyword evidence="1" id="KW-0812">Transmembrane</keyword>
<keyword evidence="1" id="KW-0472">Membrane</keyword>
<name>A0A0E9WQW5_ANGAN</name>
<keyword evidence="1" id="KW-1133">Transmembrane helix</keyword>
<protein>
    <submittedName>
        <fullName evidence="2">Uncharacterized protein</fullName>
    </submittedName>
</protein>
<dbReference type="AlphaFoldDB" id="A0A0E9WQW5"/>
<sequence>MNGETFFSGFLLLFFFFPGTSLYSTFLRLNAFQKDTISALQLNISLFFSIQV</sequence>
<evidence type="ECO:0000256" key="1">
    <source>
        <dbReference type="SAM" id="Phobius"/>
    </source>
</evidence>
<reference evidence="2" key="2">
    <citation type="journal article" date="2015" name="Fish Shellfish Immunol.">
        <title>Early steps in the European eel (Anguilla anguilla)-Vibrio vulnificus interaction in the gills: Role of the RtxA13 toxin.</title>
        <authorList>
            <person name="Callol A."/>
            <person name="Pajuelo D."/>
            <person name="Ebbesson L."/>
            <person name="Teles M."/>
            <person name="MacKenzie S."/>
            <person name="Amaro C."/>
        </authorList>
    </citation>
    <scope>NUCLEOTIDE SEQUENCE</scope>
</reference>
<organism evidence="2">
    <name type="scientific">Anguilla anguilla</name>
    <name type="common">European freshwater eel</name>
    <name type="synonym">Muraena anguilla</name>
    <dbReference type="NCBI Taxonomy" id="7936"/>
    <lineage>
        <taxon>Eukaryota</taxon>
        <taxon>Metazoa</taxon>
        <taxon>Chordata</taxon>
        <taxon>Craniata</taxon>
        <taxon>Vertebrata</taxon>
        <taxon>Euteleostomi</taxon>
        <taxon>Actinopterygii</taxon>
        <taxon>Neopterygii</taxon>
        <taxon>Teleostei</taxon>
        <taxon>Anguilliformes</taxon>
        <taxon>Anguillidae</taxon>
        <taxon>Anguilla</taxon>
    </lineage>
</organism>